<keyword evidence="5 7" id="KW-1133">Transmembrane helix</keyword>
<evidence type="ECO:0000313" key="9">
    <source>
        <dbReference type="EMBL" id="TQE93687.1"/>
    </source>
</evidence>
<dbReference type="PANTHER" id="PTHR43386">
    <property type="entry name" value="OLIGOPEPTIDE TRANSPORT SYSTEM PERMEASE PROTEIN APPC"/>
    <property type="match status" value="1"/>
</dbReference>
<feature type="transmembrane region" description="Helical" evidence="7">
    <location>
        <begin position="83"/>
        <end position="108"/>
    </location>
</feature>
<reference evidence="9 10" key="1">
    <citation type="submission" date="2019-06" db="EMBL/GenBank/DDBJ databases">
        <title>Genome sequence of Litorilinea aerophila BAA-2444.</title>
        <authorList>
            <person name="Maclea K.S."/>
            <person name="Maurais E.G."/>
            <person name="Iannazzi L.C."/>
        </authorList>
    </citation>
    <scope>NUCLEOTIDE SEQUENCE [LARGE SCALE GENOMIC DNA]</scope>
    <source>
        <strain evidence="9 10">ATCC BAA-2444</strain>
    </source>
</reference>
<comment type="subcellular location">
    <subcellularLocation>
        <location evidence="1 7">Cell membrane</location>
        <topology evidence="1 7">Multi-pass membrane protein</topology>
    </subcellularLocation>
</comment>
<dbReference type="GO" id="GO:0005886">
    <property type="term" value="C:plasma membrane"/>
    <property type="evidence" value="ECO:0007669"/>
    <property type="project" value="UniProtKB-SubCell"/>
</dbReference>
<dbReference type="InterPro" id="IPR000515">
    <property type="entry name" value="MetI-like"/>
</dbReference>
<dbReference type="AlphaFoldDB" id="A0A540VA79"/>
<keyword evidence="4 7" id="KW-0812">Transmembrane</keyword>
<dbReference type="GO" id="GO:0055085">
    <property type="term" value="P:transmembrane transport"/>
    <property type="evidence" value="ECO:0007669"/>
    <property type="project" value="InterPro"/>
</dbReference>
<feature type="transmembrane region" description="Helical" evidence="7">
    <location>
        <begin position="20"/>
        <end position="42"/>
    </location>
</feature>
<feature type="transmembrane region" description="Helical" evidence="7">
    <location>
        <begin position="201"/>
        <end position="226"/>
    </location>
</feature>
<evidence type="ECO:0000256" key="6">
    <source>
        <dbReference type="ARBA" id="ARBA00023136"/>
    </source>
</evidence>
<keyword evidence="6 7" id="KW-0472">Membrane</keyword>
<comment type="similarity">
    <text evidence="7">Belongs to the binding-protein-dependent transport system permease family.</text>
</comment>
<dbReference type="Pfam" id="PF12911">
    <property type="entry name" value="OppC_N"/>
    <property type="match status" value="1"/>
</dbReference>
<gene>
    <name evidence="9" type="ORF">FKZ61_20370</name>
</gene>
<dbReference type="InParanoid" id="A0A540VA79"/>
<accession>A0A540VA79</accession>
<feature type="domain" description="ABC transmembrane type-1" evidence="8">
    <location>
        <begin position="84"/>
        <end position="273"/>
    </location>
</feature>
<evidence type="ECO:0000259" key="8">
    <source>
        <dbReference type="PROSITE" id="PS50928"/>
    </source>
</evidence>
<dbReference type="CDD" id="cd06261">
    <property type="entry name" value="TM_PBP2"/>
    <property type="match status" value="1"/>
</dbReference>
<name>A0A540VA79_9CHLR</name>
<sequence>MSNLLHSIGTSLQLLTYNKVGFVGFLCVIAIVLMSYVGPYFVPLDTKTKVDQIYQPPSWEHWLGTDHQGRDIFSQIVNGGKDVIYVAAVAALLSTFIAVTFGTLSGFVGGWIDSVIMACTDIVLTIPQLPLLAVLAAFISLNNLTFLGVLLGMLGWPALLRAVRSQALSLKERDFVEAARALDLGTWHIVFRELVPNMMTYIVISFTLAMTGAVYAQVGLVFLGLVPISSSNWGVMINLAWVRGAIFFKDSIWYIMSPVVAIALFQLSVITMTRSLELVFNPRLRSNE</sequence>
<protein>
    <submittedName>
        <fullName evidence="9">ABC transporter permease</fullName>
    </submittedName>
</protein>
<dbReference type="InterPro" id="IPR050366">
    <property type="entry name" value="BP-dependent_transpt_permease"/>
</dbReference>
<dbReference type="PROSITE" id="PS50928">
    <property type="entry name" value="ABC_TM1"/>
    <property type="match status" value="1"/>
</dbReference>
<evidence type="ECO:0000256" key="7">
    <source>
        <dbReference type="RuleBase" id="RU363032"/>
    </source>
</evidence>
<dbReference type="InterPro" id="IPR025966">
    <property type="entry name" value="OppC_N"/>
</dbReference>
<evidence type="ECO:0000256" key="3">
    <source>
        <dbReference type="ARBA" id="ARBA00022475"/>
    </source>
</evidence>
<keyword evidence="3" id="KW-1003">Cell membrane</keyword>
<proteinExistence type="inferred from homology"/>
<evidence type="ECO:0000256" key="2">
    <source>
        <dbReference type="ARBA" id="ARBA00022448"/>
    </source>
</evidence>
<dbReference type="Gene3D" id="1.10.3720.10">
    <property type="entry name" value="MetI-like"/>
    <property type="match status" value="1"/>
</dbReference>
<evidence type="ECO:0000313" key="10">
    <source>
        <dbReference type="Proteomes" id="UP000317371"/>
    </source>
</evidence>
<dbReference type="Pfam" id="PF00528">
    <property type="entry name" value="BPD_transp_1"/>
    <property type="match status" value="1"/>
</dbReference>
<evidence type="ECO:0000256" key="4">
    <source>
        <dbReference type="ARBA" id="ARBA00022692"/>
    </source>
</evidence>
<keyword evidence="10" id="KW-1185">Reference proteome</keyword>
<organism evidence="9 10">
    <name type="scientific">Litorilinea aerophila</name>
    <dbReference type="NCBI Taxonomy" id="1204385"/>
    <lineage>
        <taxon>Bacteria</taxon>
        <taxon>Bacillati</taxon>
        <taxon>Chloroflexota</taxon>
        <taxon>Caldilineae</taxon>
        <taxon>Caldilineales</taxon>
        <taxon>Caldilineaceae</taxon>
        <taxon>Litorilinea</taxon>
    </lineage>
</organism>
<evidence type="ECO:0000256" key="1">
    <source>
        <dbReference type="ARBA" id="ARBA00004651"/>
    </source>
</evidence>
<dbReference type="SUPFAM" id="SSF161098">
    <property type="entry name" value="MetI-like"/>
    <property type="match status" value="1"/>
</dbReference>
<dbReference type="InterPro" id="IPR035906">
    <property type="entry name" value="MetI-like_sf"/>
</dbReference>
<feature type="transmembrane region" description="Helical" evidence="7">
    <location>
        <begin position="252"/>
        <end position="273"/>
    </location>
</feature>
<comment type="caution">
    <text evidence="9">The sequence shown here is derived from an EMBL/GenBank/DDBJ whole genome shotgun (WGS) entry which is preliminary data.</text>
</comment>
<dbReference type="OrthoDB" id="9789244at2"/>
<evidence type="ECO:0000256" key="5">
    <source>
        <dbReference type="ARBA" id="ARBA00022989"/>
    </source>
</evidence>
<keyword evidence="2 7" id="KW-0813">Transport</keyword>
<dbReference type="Proteomes" id="UP000317371">
    <property type="component" value="Unassembled WGS sequence"/>
</dbReference>
<dbReference type="EMBL" id="VIGC01000035">
    <property type="protein sequence ID" value="TQE93687.1"/>
    <property type="molecule type" value="Genomic_DNA"/>
</dbReference>
<dbReference type="PANTHER" id="PTHR43386:SF1">
    <property type="entry name" value="D,D-DIPEPTIDE TRANSPORT SYSTEM PERMEASE PROTEIN DDPC-RELATED"/>
    <property type="match status" value="1"/>
</dbReference>